<dbReference type="PRINTS" id="PR00702">
    <property type="entry name" value="ACRIFLAVINRP"/>
</dbReference>
<evidence type="ECO:0000313" key="2">
    <source>
        <dbReference type="EMBL" id="QTA89297.1"/>
    </source>
</evidence>
<dbReference type="Gene3D" id="3.30.70.1320">
    <property type="entry name" value="Multidrug efflux transporter AcrB pore domain like"/>
    <property type="match status" value="1"/>
</dbReference>
<feature type="transmembrane region" description="Helical" evidence="1">
    <location>
        <begin position="997"/>
        <end position="1023"/>
    </location>
</feature>
<reference evidence="2" key="1">
    <citation type="journal article" date="2021" name="Microb. Physiol.">
        <title>Proteogenomic Insights into the Physiology of Marine, Sulfate-Reducing, Filamentous Desulfonema limicola and Desulfonema magnum.</title>
        <authorList>
            <person name="Schnaars V."/>
            <person name="Wohlbrand L."/>
            <person name="Scheve S."/>
            <person name="Hinrichs C."/>
            <person name="Reinhardt R."/>
            <person name="Rabus R."/>
        </authorList>
    </citation>
    <scope>NUCLEOTIDE SEQUENCE</scope>
    <source>
        <strain evidence="2">4be13</strain>
    </source>
</reference>
<dbReference type="Gene3D" id="3.30.2090.10">
    <property type="entry name" value="Multidrug efflux transporter AcrB TolC docking domain, DN and DC subdomains"/>
    <property type="match status" value="2"/>
</dbReference>
<feature type="transmembrane region" description="Helical" evidence="1">
    <location>
        <begin position="893"/>
        <end position="913"/>
    </location>
</feature>
<feature type="transmembrane region" description="Helical" evidence="1">
    <location>
        <begin position="966"/>
        <end position="985"/>
    </location>
</feature>
<keyword evidence="1" id="KW-0472">Membrane</keyword>
<dbReference type="EMBL" id="CP061800">
    <property type="protein sequence ID" value="QTA89297.1"/>
    <property type="molecule type" value="Genomic_DNA"/>
</dbReference>
<dbReference type="KEGG" id="dmm:dnm_053470"/>
<dbReference type="Gene3D" id="1.20.1640.10">
    <property type="entry name" value="Multidrug efflux transporter AcrB transmembrane domain"/>
    <property type="match status" value="2"/>
</dbReference>
<dbReference type="InterPro" id="IPR027463">
    <property type="entry name" value="AcrB_DN_DC_subdom"/>
</dbReference>
<dbReference type="SUPFAM" id="SSF82714">
    <property type="entry name" value="Multidrug efflux transporter AcrB TolC docking domain, DN and DC subdomains"/>
    <property type="match status" value="2"/>
</dbReference>
<keyword evidence="3" id="KW-1185">Reference proteome</keyword>
<dbReference type="Pfam" id="PF00873">
    <property type="entry name" value="ACR_tran"/>
    <property type="match status" value="1"/>
</dbReference>
<keyword evidence="1" id="KW-0812">Transmembrane</keyword>
<dbReference type="Gene3D" id="3.30.70.1440">
    <property type="entry name" value="Multidrug efflux transporter AcrB pore domain"/>
    <property type="match status" value="1"/>
</dbReference>
<dbReference type="InterPro" id="IPR001036">
    <property type="entry name" value="Acrflvin-R"/>
</dbReference>
<feature type="transmembrane region" description="Helical" evidence="1">
    <location>
        <begin position="435"/>
        <end position="455"/>
    </location>
</feature>
<protein>
    <submittedName>
        <fullName evidence="2">Acriflavin resistance protein</fullName>
    </submittedName>
</protein>
<dbReference type="Proteomes" id="UP000663722">
    <property type="component" value="Chromosome"/>
</dbReference>
<accession>A0A975BPY3</accession>
<feature type="transmembrane region" description="Helical" evidence="1">
    <location>
        <begin position="867"/>
        <end position="887"/>
    </location>
</feature>
<dbReference type="PANTHER" id="PTHR32063:SF33">
    <property type="entry name" value="RND SUPERFAMILY EFFLUX PUMP PERMEASE COMPONENT"/>
    <property type="match status" value="1"/>
</dbReference>
<dbReference type="GO" id="GO:0042910">
    <property type="term" value="F:xenobiotic transmembrane transporter activity"/>
    <property type="evidence" value="ECO:0007669"/>
    <property type="project" value="TreeGrafter"/>
</dbReference>
<dbReference type="GO" id="GO:0005886">
    <property type="term" value="C:plasma membrane"/>
    <property type="evidence" value="ECO:0007669"/>
    <property type="project" value="TreeGrafter"/>
</dbReference>
<feature type="transmembrane region" description="Helical" evidence="1">
    <location>
        <begin position="12"/>
        <end position="37"/>
    </location>
</feature>
<evidence type="ECO:0000256" key="1">
    <source>
        <dbReference type="SAM" id="Phobius"/>
    </source>
</evidence>
<dbReference type="PANTHER" id="PTHR32063">
    <property type="match status" value="1"/>
</dbReference>
<dbReference type="AlphaFoldDB" id="A0A975BPY3"/>
<feature type="transmembrane region" description="Helical" evidence="1">
    <location>
        <begin position="536"/>
        <end position="553"/>
    </location>
</feature>
<dbReference type="Gene3D" id="3.30.70.1430">
    <property type="entry name" value="Multidrug efflux transporter AcrB pore domain"/>
    <property type="match status" value="2"/>
</dbReference>
<organism evidence="2 3">
    <name type="scientific">Desulfonema magnum</name>
    <dbReference type="NCBI Taxonomy" id="45655"/>
    <lineage>
        <taxon>Bacteria</taxon>
        <taxon>Pseudomonadati</taxon>
        <taxon>Thermodesulfobacteriota</taxon>
        <taxon>Desulfobacteria</taxon>
        <taxon>Desulfobacterales</taxon>
        <taxon>Desulfococcaceae</taxon>
        <taxon>Desulfonema</taxon>
    </lineage>
</organism>
<feature type="transmembrane region" description="Helical" evidence="1">
    <location>
        <begin position="338"/>
        <end position="358"/>
    </location>
</feature>
<dbReference type="SUPFAM" id="SSF82693">
    <property type="entry name" value="Multidrug efflux transporter AcrB pore domain, PN1, PN2, PC1 and PC2 subdomains"/>
    <property type="match status" value="2"/>
</dbReference>
<dbReference type="SUPFAM" id="SSF82866">
    <property type="entry name" value="Multidrug efflux transporter AcrB transmembrane domain"/>
    <property type="match status" value="2"/>
</dbReference>
<feature type="transmembrane region" description="Helical" evidence="1">
    <location>
        <begin position="467"/>
        <end position="490"/>
    </location>
</feature>
<evidence type="ECO:0000313" key="3">
    <source>
        <dbReference type="Proteomes" id="UP000663722"/>
    </source>
</evidence>
<feature type="transmembrane region" description="Helical" evidence="1">
    <location>
        <begin position="920"/>
        <end position="941"/>
    </location>
</feature>
<proteinExistence type="predicted"/>
<sequence>MANEHKEKERGPVAWMAGNSVASNLLMLVLLVGGLILGTQIKQEVFPEFDSDRISVTVSYPGASPEEIEQGIILAIEEAIQGLEGIDEITSAAREGSATVTVEALTGADMQKLANDIQSEVDRISSFPEEAEDPEVSVAMRRRDVISLVIYGDQDERVLRETAETARDELLRNENITQVELAGIRDLEISIEVPQEKLRAYHLTLEEVAQRVKAASVELAGGGIKTRSGEVLVRMKERRDYGREFARIPIITGKDGSQTLLEDIAVITDGFEDTGRYATYNSKRAVMIEVYRVGDQSPLEVADAVKTYLEELQGKLPPGIETGILKDKSDIYRQRLDLMLRNGYMGLSLVFILLGLFLEIRLAFWVAMGIPISFMGSLLFLPLLGISINMISMFAFIIALGIVVDDAVIVGENIYSYRQQGNSFSKAAIAGVQEVSMPVTFSILTNVVAFMPLWFIPGHMGKIFKSIPAVVITVFLISLIESVFILPAHLGHQRERGKKGLTGWLFRVQARFSNGFTRMIHRYYSPFLKQILKNRYLVLSIGMTALILILALVKSGRMGMTLFPRVESDFSQATLVLPYGSPVEKTEAVTKILTDAARQVAEENGENSLVQGIFAEIGNSGEHTARVRAYLTPPKIRPMSTGEVTRLWRKQAGVIVGPESLTFRSDSGGPGSGASLSLELSHRDINVLEAASTELAEALSQFPNVKDVEDGFLPGKQQMNFKIRPEGQALGLTAQSVARQVRYSFYGKQAIRQQRGKNEVTVMVRLPRAERSSEHHLEELILRTPSGAEVPLRQVVDTKRTRAYTEINRRTGRRVITAEADVNPPEKANEILAELKSGILPELTHKYTGLEYSFQGKQADIRDSMSSLVKGLLLAMLCIYAMLAIPFRSYVQPAIVMTSIPFGIVGAVLGHLIMGYSLSVMSMFGVVALSGVVVNDSLVLIELANRRKQEGLSAHDAVHSAGIQRFRPILLTTFTTFGGLAPMIFETSRQAKFMIPMALSLGYGVLFATGITLVLVPSLYMVLEDIYRAVWSLMGTRSDLRIQDEDQACKDILQKNDTVIASDPQTPNDRAVILSDAFKV</sequence>
<gene>
    <name evidence="2" type="ORF">dnm_053470</name>
</gene>
<keyword evidence="1" id="KW-1133">Transmembrane helix</keyword>
<name>A0A975BPY3_9BACT</name>